<protein>
    <submittedName>
        <fullName evidence="1">Uncharacterized protein</fullName>
    </submittedName>
</protein>
<name>A0A951Q2K9_9NOST</name>
<gene>
    <name evidence="1" type="ORF">KME32_19585</name>
</gene>
<sequence>MLKYGSQQAQIPFLQVIRGLMPLGVAQNREEWYERGRQICDSWLDAVRRCSN</sequence>
<dbReference type="Proteomes" id="UP000715781">
    <property type="component" value="Unassembled WGS sequence"/>
</dbReference>
<evidence type="ECO:0000313" key="1">
    <source>
        <dbReference type="EMBL" id="MBW4563307.1"/>
    </source>
</evidence>
<proteinExistence type="predicted"/>
<dbReference type="AlphaFoldDB" id="A0A951Q2K9"/>
<reference evidence="1" key="1">
    <citation type="submission" date="2021-05" db="EMBL/GenBank/DDBJ databases">
        <authorList>
            <person name="Pietrasiak N."/>
            <person name="Ward R."/>
            <person name="Stajich J.E."/>
            <person name="Kurbessoian T."/>
        </authorList>
    </citation>
    <scope>NUCLEOTIDE SEQUENCE</scope>
    <source>
        <strain evidence="1">JT2-VF2</strain>
    </source>
</reference>
<organism evidence="1 2">
    <name type="scientific">Mojavia pulchra JT2-VF2</name>
    <dbReference type="NCBI Taxonomy" id="287848"/>
    <lineage>
        <taxon>Bacteria</taxon>
        <taxon>Bacillati</taxon>
        <taxon>Cyanobacteriota</taxon>
        <taxon>Cyanophyceae</taxon>
        <taxon>Nostocales</taxon>
        <taxon>Nostocaceae</taxon>
    </lineage>
</organism>
<dbReference type="EMBL" id="JAHHHN010000012">
    <property type="protein sequence ID" value="MBW4563307.1"/>
    <property type="molecule type" value="Genomic_DNA"/>
</dbReference>
<evidence type="ECO:0000313" key="2">
    <source>
        <dbReference type="Proteomes" id="UP000715781"/>
    </source>
</evidence>
<comment type="caution">
    <text evidence="1">The sequence shown here is derived from an EMBL/GenBank/DDBJ whole genome shotgun (WGS) entry which is preliminary data.</text>
</comment>
<accession>A0A951Q2K9</accession>
<reference evidence="1" key="2">
    <citation type="journal article" date="2022" name="Microbiol. Resour. Announc.">
        <title>Metagenome Sequencing to Explore Phylogenomics of Terrestrial Cyanobacteria.</title>
        <authorList>
            <person name="Ward R.D."/>
            <person name="Stajich J.E."/>
            <person name="Johansen J.R."/>
            <person name="Huntemann M."/>
            <person name="Clum A."/>
            <person name="Foster B."/>
            <person name="Foster B."/>
            <person name="Roux S."/>
            <person name="Palaniappan K."/>
            <person name="Varghese N."/>
            <person name="Mukherjee S."/>
            <person name="Reddy T.B.K."/>
            <person name="Daum C."/>
            <person name="Copeland A."/>
            <person name="Chen I.A."/>
            <person name="Ivanova N.N."/>
            <person name="Kyrpides N.C."/>
            <person name="Shapiro N."/>
            <person name="Eloe-Fadrosh E.A."/>
            <person name="Pietrasiak N."/>
        </authorList>
    </citation>
    <scope>NUCLEOTIDE SEQUENCE</scope>
    <source>
        <strain evidence="1">JT2-VF2</strain>
    </source>
</reference>